<dbReference type="Proteomes" id="UP000768163">
    <property type="component" value="Unassembled WGS sequence"/>
</dbReference>
<dbReference type="GO" id="GO:0005886">
    <property type="term" value="C:plasma membrane"/>
    <property type="evidence" value="ECO:0007669"/>
    <property type="project" value="UniProtKB-SubCell"/>
</dbReference>
<name>A0A8J7YX79_9ARCH</name>
<comment type="caution">
    <text evidence="8">The sequence shown here is derived from an EMBL/GenBank/DDBJ whole genome shotgun (WGS) entry which is preliminary data.</text>
</comment>
<evidence type="ECO:0000313" key="8">
    <source>
        <dbReference type="EMBL" id="NCS91495.1"/>
    </source>
</evidence>
<organism evidence="8 9">
    <name type="scientific">Candidatus Altarchaeum hamiconexum</name>
    <dbReference type="NCBI Taxonomy" id="1803513"/>
    <lineage>
        <taxon>Archaea</taxon>
        <taxon>Candidatus Altarchaeota</taxon>
        <taxon>Candidatus Altiarchaeia</taxon>
        <taxon>Candidatus Altarchaeales</taxon>
        <taxon>Candidatus Altarchaeaceae</taxon>
        <taxon>Candidatus Altarchaeum</taxon>
    </lineage>
</organism>
<feature type="transmembrane region" description="Helical" evidence="6">
    <location>
        <begin position="62"/>
        <end position="83"/>
    </location>
</feature>
<evidence type="ECO:0000313" key="7">
    <source>
        <dbReference type="EMBL" id="NCN64703.1"/>
    </source>
</evidence>
<feature type="transmembrane region" description="Helical" evidence="6">
    <location>
        <begin position="20"/>
        <end position="41"/>
    </location>
</feature>
<keyword evidence="4 6" id="KW-1133">Transmembrane helix</keyword>
<protein>
    <submittedName>
        <fullName evidence="8">Uncharacterized protein</fullName>
    </submittedName>
</protein>
<dbReference type="EMBL" id="JAACQH010000070">
    <property type="protein sequence ID" value="NCS91495.1"/>
    <property type="molecule type" value="Genomic_DNA"/>
</dbReference>
<evidence type="ECO:0000256" key="5">
    <source>
        <dbReference type="ARBA" id="ARBA00023136"/>
    </source>
</evidence>
<dbReference type="Pfam" id="PF06146">
    <property type="entry name" value="PsiE"/>
    <property type="match status" value="1"/>
</dbReference>
<evidence type="ECO:0000313" key="9">
    <source>
        <dbReference type="Proteomes" id="UP000738826"/>
    </source>
</evidence>
<feature type="transmembrane region" description="Helical" evidence="6">
    <location>
        <begin position="89"/>
        <end position="108"/>
    </location>
</feature>
<evidence type="ECO:0000256" key="6">
    <source>
        <dbReference type="SAM" id="Phobius"/>
    </source>
</evidence>
<gene>
    <name evidence="8" type="ORF">GW779_03665</name>
    <name evidence="7" type="ORF">GW910_01320</name>
</gene>
<keyword evidence="5 6" id="KW-0472">Membrane</keyword>
<dbReference type="Proteomes" id="UP000738826">
    <property type="component" value="Unassembled WGS sequence"/>
</dbReference>
<dbReference type="AlphaFoldDB" id="A0A8J7YX79"/>
<feature type="transmembrane region" description="Helical" evidence="6">
    <location>
        <begin position="115"/>
        <end position="135"/>
    </location>
</feature>
<keyword evidence="3 6" id="KW-0812">Transmembrane</keyword>
<reference evidence="8" key="1">
    <citation type="submission" date="2019-11" db="EMBL/GenBank/DDBJ databases">
        <title>Lipid analysis of CO2-rich subsurface aquifers suggests an autotrophy-based deep biosphere with lysolipids enriched in CPR bacteria.</title>
        <authorList>
            <person name="Probst A.J."/>
            <person name="Elling F.J."/>
            <person name="Castelle C.J."/>
            <person name="Zhu Q."/>
            <person name="Elvert M."/>
            <person name="Birarda G."/>
            <person name="Holman H.-Y."/>
            <person name="Lane K.R."/>
            <person name="Ladd B."/>
            <person name="Ryan M.C."/>
            <person name="Woyke T."/>
            <person name="Hinrichs K.-U."/>
            <person name="Banfield J.F."/>
        </authorList>
    </citation>
    <scope>NUCLEOTIDE SEQUENCE</scope>
    <source>
        <strain evidence="7">CG_2015-01_33_1645</strain>
        <strain evidence="8">CG_2015-04_33_537</strain>
    </source>
</reference>
<keyword evidence="2" id="KW-1003">Cell membrane</keyword>
<dbReference type="InterPro" id="IPR020948">
    <property type="entry name" value="P_starv_induced_PsiE-like"/>
</dbReference>
<accession>A0A8J7YX79</accession>
<comment type="subcellular location">
    <subcellularLocation>
        <location evidence="1">Cell membrane</location>
        <topology evidence="1">Multi-pass membrane protein</topology>
    </subcellularLocation>
</comment>
<evidence type="ECO:0000256" key="3">
    <source>
        <dbReference type="ARBA" id="ARBA00022692"/>
    </source>
</evidence>
<evidence type="ECO:0000256" key="4">
    <source>
        <dbReference type="ARBA" id="ARBA00022989"/>
    </source>
</evidence>
<dbReference type="EMBL" id="JAACVF010000034">
    <property type="protein sequence ID" value="NCN64703.1"/>
    <property type="molecule type" value="Genomic_DNA"/>
</dbReference>
<evidence type="ECO:0000256" key="2">
    <source>
        <dbReference type="ARBA" id="ARBA00022475"/>
    </source>
</evidence>
<sequence length="140" mass="14998">MVKANIDPIVKAGKIGNKTIAVTLIFLLLVMGALSLINISKSLYSTAMENEGSLMAKEAKDMLSDTMTILIITALIGALVFYLQDSPKFLTTILLAAVVAICKAVMVIDFKADEWTLYIGIGILAVALAYTINLLKGMAE</sequence>
<proteinExistence type="predicted"/>
<evidence type="ECO:0000256" key="1">
    <source>
        <dbReference type="ARBA" id="ARBA00004651"/>
    </source>
</evidence>